<dbReference type="AlphaFoldDB" id="A0AA35VBM8"/>
<dbReference type="EMBL" id="OX465078">
    <property type="protein sequence ID" value="CAI9270576.1"/>
    <property type="molecule type" value="Genomic_DNA"/>
</dbReference>
<evidence type="ECO:0000313" key="2">
    <source>
        <dbReference type="Proteomes" id="UP001177003"/>
    </source>
</evidence>
<reference evidence="1" key="1">
    <citation type="submission" date="2023-04" db="EMBL/GenBank/DDBJ databases">
        <authorList>
            <person name="Vijverberg K."/>
            <person name="Xiong W."/>
            <person name="Schranz E."/>
        </authorList>
    </citation>
    <scope>NUCLEOTIDE SEQUENCE</scope>
</reference>
<protein>
    <submittedName>
        <fullName evidence="1">Uncharacterized protein</fullName>
    </submittedName>
</protein>
<dbReference type="Proteomes" id="UP001177003">
    <property type="component" value="Chromosome 2"/>
</dbReference>
<name>A0AA35VBM8_LACSI</name>
<sequence>MLVCYIREVGNIDVEIASIMNRKPIVLPKEPRKDLDTMKLGRIRKKDWSVAFQIREKTDAKFHRFFFYLSEKQLYSSSCLEYIVDFLSQNKANSVAEKKCFSYMINRYVLVRKTLLGLMSNLFKVKKRQ</sequence>
<evidence type="ECO:0000313" key="1">
    <source>
        <dbReference type="EMBL" id="CAI9270576.1"/>
    </source>
</evidence>
<proteinExistence type="predicted"/>
<keyword evidence="2" id="KW-1185">Reference proteome</keyword>
<gene>
    <name evidence="1" type="ORF">LSALG_LOCUS10880</name>
</gene>
<accession>A0AA35VBM8</accession>
<organism evidence="1 2">
    <name type="scientific">Lactuca saligna</name>
    <name type="common">Willowleaf lettuce</name>
    <dbReference type="NCBI Taxonomy" id="75948"/>
    <lineage>
        <taxon>Eukaryota</taxon>
        <taxon>Viridiplantae</taxon>
        <taxon>Streptophyta</taxon>
        <taxon>Embryophyta</taxon>
        <taxon>Tracheophyta</taxon>
        <taxon>Spermatophyta</taxon>
        <taxon>Magnoliopsida</taxon>
        <taxon>eudicotyledons</taxon>
        <taxon>Gunneridae</taxon>
        <taxon>Pentapetalae</taxon>
        <taxon>asterids</taxon>
        <taxon>campanulids</taxon>
        <taxon>Asterales</taxon>
        <taxon>Asteraceae</taxon>
        <taxon>Cichorioideae</taxon>
        <taxon>Cichorieae</taxon>
        <taxon>Lactucinae</taxon>
        <taxon>Lactuca</taxon>
    </lineage>
</organism>